<dbReference type="EMBL" id="CP025583">
    <property type="protein sequence ID" value="AUM73523.1"/>
    <property type="molecule type" value="Genomic_DNA"/>
</dbReference>
<dbReference type="KEGG" id="paru:CYR75_03755"/>
<dbReference type="Gene3D" id="3.40.630.30">
    <property type="match status" value="1"/>
</dbReference>
<keyword evidence="4" id="KW-1185">Reference proteome</keyword>
<dbReference type="Pfam" id="PF13302">
    <property type="entry name" value="Acetyltransf_3"/>
    <property type="match status" value="1"/>
</dbReference>
<evidence type="ECO:0000313" key="3">
    <source>
        <dbReference type="EMBL" id="AUM73523.1"/>
    </source>
</evidence>
<organism evidence="3 4">
    <name type="scientific">Paracoccus jeotgali</name>
    <dbReference type="NCBI Taxonomy" id="2065379"/>
    <lineage>
        <taxon>Bacteria</taxon>
        <taxon>Pseudomonadati</taxon>
        <taxon>Pseudomonadota</taxon>
        <taxon>Alphaproteobacteria</taxon>
        <taxon>Rhodobacterales</taxon>
        <taxon>Paracoccaceae</taxon>
        <taxon>Paracoccus</taxon>
    </lineage>
</organism>
<feature type="domain" description="N-acetyltransferase" evidence="2">
    <location>
        <begin position="47"/>
        <end position="186"/>
    </location>
</feature>
<dbReference type="SUPFAM" id="SSF55729">
    <property type="entry name" value="Acyl-CoA N-acyltransferases (Nat)"/>
    <property type="match status" value="1"/>
</dbReference>
<dbReference type="PANTHER" id="PTHR43610:SF1">
    <property type="entry name" value="N-ACETYLTRANSFERASE DOMAIN-CONTAINING PROTEIN"/>
    <property type="match status" value="1"/>
</dbReference>
<evidence type="ECO:0000259" key="2">
    <source>
        <dbReference type="Pfam" id="PF13302"/>
    </source>
</evidence>
<feature type="region of interest" description="Disordered" evidence="1">
    <location>
        <begin position="1"/>
        <end position="37"/>
    </location>
</feature>
<keyword evidence="3" id="KW-0808">Transferase</keyword>
<evidence type="ECO:0000313" key="4">
    <source>
        <dbReference type="Proteomes" id="UP000234882"/>
    </source>
</evidence>
<dbReference type="InterPro" id="IPR000182">
    <property type="entry name" value="GNAT_dom"/>
</dbReference>
<protein>
    <submittedName>
        <fullName evidence="3">N-acetyltransferase</fullName>
    </submittedName>
</protein>
<proteinExistence type="predicted"/>
<sequence>MEAASGSPRPPYQPARPGRRPPLSDGQPLPRARVSGFSPLTLTGDHVTLRPLDHGDLAGLQAAVSDGQLWRLWYTSIPTPEGMAAEITRRLALQQAGSMMPLTVIETRTGRVRGMTSFMHIDRATPRVEIGSTWYAASAQRSALNTEAKLLLLTHAFDVEGCMAVEFRTHAMNHRSRQAIERLGARHDGILRQHMRMPNGTMRDSCVYSITLAEWPSVRAGLRFRLADHAAGSSAAP</sequence>
<dbReference type="GO" id="GO:0016747">
    <property type="term" value="F:acyltransferase activity, transferring groups other than amino-acyl groups"/>
    <property type="evidence" value="ECO:0007669"/>
    <property type="project" value="InterPro"/>
</dbReference>
<dbReference type="AlphaFoldDB" id="A0A2K9MD48"/>
<accession>A0A2K9MD48</accession>
<dbReference type="InterPro" id="IPR016181">
    <property type="entry name" value="Acyl_CoA_acyltransferase"/>
</dbReference>
<evidence type="ECO:0000256" key="1">
    <source>
        <dbReference type="SAM" id="MobiDB-lite"/>
    </source>
</evidence>
<dbReference type="PANTHER" id="PTHR43610">
    <property type="entry name" value="BLL6696 PROTEIN"/>
    <property type="match status" value="1"/>
</dbReference>
<dbReference type="Proteomes" id="UP000234882">
    <property type="component" value="Chromosome"/>
</dbReference>
<name>A0A2K9MD48_9RHOB</name>
<dbReference type="OrthoDB" id="5295305at2"/>
<reference evidence="4" key="1">
    <citation type="submission" date="2017-12" db="EMBL/GenBank/DDBJ databases">
        <title>Genomic analysis of Paracoccus sp. CBA4604.</title>
        <authorList>
            <person name="Roh S.W."/>
            <person name="Kim J.Y."/>
            <person name="Kim J.S."/>
        </authorList>
    </citation>
    <scope>NUCLEOTIDE SEQUENCE [LARGE SCALE GENOMIC DNA]</scope>
    <source>
        <strain evidence="4">CBA4604</strain>
    </source>
</reference>
<gene>
    <name evidence="3" type="ORF">CYR75_03755</name>
</gene>